<reference evidence="1 2" key="1">
    <citation type="submission" date="2020-01" db="EMBL/GenBank/DDBJ databases">
        <title>Complete genome sequence of Chitinophaga sp. H33E-04 isolated from quinoa roots.</title>
        <authorList>
            <person name="Weon H.-Y."/>
            <person name="Lee S.A."/>
        </authorList>
    </citation>
    <scope>NUCLEOTIDE SEQUENCE [LARGE SCALE GENOMIC DNA]</scope>
    <source>
        <strain evidence="1 2">H33E-04</strain>
    </source>
</reference>
<name>A0A6B9ZFS3_9BACT</name>
<sequence length="292" mass="33780">MIYINPTRINVPAEWEEKVKELKAELLLKKPDERIDFINSKRNETWGHPEILKALRKVIGNKCWYSEVDLTGADPNIDHFRPKGAVSEIDPDSLTKTGAIAVGYWWLAFDKENFRLSSMHSNQRRVDETTQGGKWDFFPVLGSRAQEGTNVSMLKENVLPLDPCSPTDVSLMWFEPDGKPGFRNWRRVPTLDEERRMRVTIWLFHLDKHEIAVRRANAMEDVRTALKNADAIFQIWQLSGGKLDNYERNLFDNALTQIKSKIADDAPFAGAKRCVIQLAKAEYDWIQEYMII</sequence>
<protein>
    <recommendedName>
        <fullName evidence="3">HNH endonuclease</fullName>
    </recommendedName>
</protein>
<dbReference type="RefSeq" id="WP_162332922.1">
    <property type="nucleotide sequence ID" value="NZ_CP048113.1"/>
</dbReference>
<evidence type="ECO:0008006" key="3">
    <source>
        <dbReference type="Google" id="ProtNLM"/>
    </source>
</evidence>
<dbReference type="KEGG" id="chih:GWR21_17075"/>
<dbReference type="AlphaFoldDB" id="A0A6B9ZFS3"/>
<accession>A0A6B9ZFS3</accession>
<proteinExistence type="predicted"/>
<dbReference type="EMBL" id="CP048113">
    <property type="protein sequence ID" value="QHS61248.1"/>
    <property type="molecule type" value="Genomic_DNA"/>
</dbReference>
<evidence type="ECO:0000313" key="2">
    <source>
        <dbReference type="Proteomes" id="UP000476411"/>
    </source>
</evidence>
<organism evidence="1 2">
    <name type="scientific">Chitinophaga agri</name>
    <dbReference type="NCBI Taxonomy" id="2703787"/>
    <lineage>
        <taxon>Bacteria</taxon>
        <taxon>Pseudomonadati</taxon>
        <taxon>Bacteroidota</taxon>
        <taxon>Chitinophagia</taxon>
        <taxon>Chitinophagales</taxon>
        <taxon>Chitinophagaceae</taxon>
        <taxon>Chitinophaga</taxon>
    </lineage>
</organism>
<gene>
    <name evidence="1" type="ORF">GWR21_17075</name>
</gene>
<dbReference type="Proteomes" id="UP000476411">
    <property type="component" value="Chromosome"/>
</dbReference>
<keyword evidence="2" id="KW-1185">Reference proteome</keyword>
<evidence type="ECO:0000313" key="1">
    <source>
        <dbReference type="EMBL" id="QHS61248.1"/>
    </source>
</evidence>